<gene>
    <name evidence="2" type="ORF">BK769_13285</name>
</gene>
<dbReference type="EMBL" id="NFEH01000066">
    <property type="protein sequence ID" value="OTZ74229.1"/>
    <property type="molecule type" value="Genomic_DNA"/>
</dbReference>
<organism evidence="2 3">
    <name type="scientific">Bacillus thuringiensis serovar kumamotoensis</name>
    <dbReference type="NCBI Taxonomy" id="132267"/>
    <lineage>
        <taxon>Bacteria</taxon>
        <taxon>Bacillati</taxon>
        <taxon>Bacillota</taxon>
        <taxon>Bacilli</taxon>
        <taxon>Bacillales</taxon>
        <taxon>Bacillaceae</taxon>
        <taxon>Bacillus</taxon>
        <taxon>Bacillus cereus group</taxon>
    </lineage>
</organism>
<keyword evidence="1" id="KW-0472">Membrane</keyword>
<accession>A0A9X6JQ38</accession>
<dbReference type="AlphaFoldDB" id="A0A9X6JQ38"/>
<dbReference type="Proteomes" id="UP000195087">
    <property type="component" value="Unassembled WGS sequence"/>
</dbReference>
<comment type="caution">
    <text evidence="2">The sequence shown here is derived from an EMBL/GenBank/DDBJ whole genome shotgun (WGS) entry which is preliminary data.</text>
</comment>
<evidence type="ECO:0000313" key="2">
    <source>
        <dbReference type="EMBL" id="OTZ74229.1"/>
    </source>
</evidence>
<feature type="transmembrane region" description="Helical" evidence="1">
    <location>
        <begin position="20"/>
        <end position="46"/>
    </location>
</feature>
<evidence type="ECO:0000256" key="1">
    <source>
        <dbReference type="SAM" id="Phobius"/>
    </source>
</evidence>
<keyword evidence="1" id="KW-0812">Transmembrane</keyword>
<evidence type="ECO:0000313" key="3">
    <source>
        <dbReference type="Proteomes" id="UP000195087"/>
    </source>
</evidence>
<proteinExistence type="predicted"/>
<protein>
    <submittedName>
        <fullName evidence="2">Uncharacterized protein</fullName>
    </submittedName>
</protein>
<reference evidence="2 3" key="1">
    <citation type="submission" date="2016-10" db="EMBL/GenBank/DDBJ databases">
        <title>Comparative genomics of Bacillus thuringiensis reveals a path to pathogens against multiple invertebrate hosts.</title>
        <authorList>
            <person name="Zheng J."/>
            <person name="Gao Q."/>
            <person name="Liu H."/>
            <person name="Peng D."/>
            <person name="Ruan L."/>
            <person name="Sun M."/>
        </authorList>
    </citation>
    <scope>NUCLEOTIDE SEQUENCE [LARGE SCALE GENOMIC DNA]</scope>
    <source>
        <strain evidence="2">BGSC 4W1</strain>
    </source>
</reference>
<keyword evidence="1" id="KW-1133">Transmembrane helix</keyword>
<sequence length="72" mass="8479">MLTNVFPPSCFYIPLLLNNFIHLSFIYFLALAVWRIYTVVVILCALSKIKRKIFSFFANRIISSRNLKHNNN</sequence>
<name>A0A9X6JQ38_BACUK</name>